<gene>
    <name evidence="2" type="ORF">AKJ09_02968</name>
</gene>
<name>A0A0K1PT50_9BACT</name>
<keyword evidence="3" id="KW-1185">Reference proteome</keyword>
<protein>
    <submittedName>
        <fullName evidence="2">Uncharacterized protein</fullName>
    </submittedName>
</protein>
<reference evidence="2 3" key="1">
    <citation type="submission" date="2015-08" db="EMBL/GenBank/DDBJ databases">
        <authorList>
            <person name="Babu N.S."/>
            <person name="Beckwith C.J."/>
            <person name="Beseler K.G."/>
            <person name="Brison A."/>
            <person name="Carone J.V."/>
            <person name="Caskin T.P."/>
            <person name="Diamond M."/>
            <person name="Durham M.E."/>
            <person name="Foxe J.M."/>
            <person name="Go M."/>
            <person name="Henderson B.A."/>
            <person name="Jones I.B."/>
            <person name="McGettigan J.A."/>
            <person name="Micheletti S.J."/>
            <person name="Nasrallah M.E."/>
            <person name="Ortiz D."/>
            <person name="Piller C.R."/>
            <person name="Privatt S.R."/>
            <person name="Schneider S.L."/>
            <person name="Sharp S."/>
            <person name="Smith T.C."/>
            <person name="Stanton J.D."/>
            <person name="Ullery H.E."/>
            <person name="Wilson R.J."/>
            <person name="Serrano M.G."/>
            <person name="Buck G."/>
            <person name="Lee V."/>
            <person name="Wang Y."/>
            <person name="Carvalho R."/>
            <person name="Voegtly L."/>
            <person name="Shi R."/>
            <person name="Duckworth R."/>
            <person name="Johnson A."/>
            <person name="Loviza R."/>
            <person name="Walstead R."/>
            <person name="Shah Z."/>
            <person name="Kiflezghi M."/>
            <person name="Wade K."/>
            <person name="Ball S.L."/>
            <person name="Bradley K.W."/>
            <person name="Asai D.J."/>
            <person name="Bowman C.A."/>
            <person name="Russell D.A."/>
            <person name="Pope W.H."/>
            <person name="Jacobs-Sera D."/>
            <person name="Hendrix R.W."/>
            <person name="Hatfull G.F."/>
        </authorList>
    </citation>
    <scope>NUCLEOTIDE SEQUENCE [LARGE SCALE GENOMIC DNA]</scope>
    <source>
        <strain evidence="2 3">DSM 27648</strain>
    </source>
</reference>
<evidence type="ECO:0000256" key="1">
    <source>
        <dbReference type="SAM" id="MobiDB-lite"/>
    </source>
</evidence>
<sequence length="175" mass="19177">MIIFIGALSGVVLGVLTIGMKKGGFLTTSNVGDLEDLAPIQAQLMPLDACQIDYATRDKSGRRNHLDVAFVTPCSDSDRRVVIHVSSGWGSRGVGFQMKRSSQANRWKVLVEKDEVPFPELKGALEEIASTMTTSYVPQLEDARARSKAYEDGVQARKKEEEARKNGAKSSYPTQ</sequence>
<accession>A0A0K1PT50</accession>
<dbReference type="EMBL" id="CP012333">
    <property type="protein sequence ID" value="AKU96304.1"/>
    <property type="molecule type" value="Genomic_DNA"/>
</dbReference>
<proteinExistence type="predicted"/>
<dbReference type="Proteomes" id="UP000064967">
    <property type="component" value="Chromosome"/>
</dbReference>
<feature type="compositionally biased region" description="Basic and acidic residues" evidence="1">
    <location>
        <begin position="147"/>
        <end position="165"/>
    </location>
</feature>
<dbReference type="KEGG" id="llu:AKJ09_02968"/>
<organism evidence="2 3">
    <name type="scientific">Labilithrix luteola</name>
    <dbReference type="NCBI Taxonomy" id="1391654"/>
    <lineage>
        <taxon>Bacteria</taxon>
        <taxon>Pseudomonadati</taxon>
        <taxon>Myxococcota</taxon>
        <taxon>Polyangia</taxon>
        <taxon>Polyangiales</taxon>
        <taxon>Labilitrichaceae</taxon>
        <taxon>Labilithrix</taxon>
    </lineage>
</organism>
<evidence type="ECO:0000313" key="2">
    <source>
        <dbReference type="EMBL" id="AKU96304.1"/>
    </source>
</evidence>
<feature type="region of interest" description="Disordered" evidence="1">
    <location>
        <begin position="147"/>
        <end position="175"/>
    </location>
</feature>
<evidence type="ECO:0000313" key="3">
    <source>
        <dbReference type="Proteomes" id="UP000064967"/>
    </source>
</evidence>
<dbReference type="AlphaFoldDB" id="A0A0K1PT50"/>